<proteinExistence type="predicted"/>
<sequence>MPGRIHEIKSRVYRLLQRRNAAMSDHFHITTLSASPSFDDCLRRFKFFKDSSSSDFDPNDLNSFTAPIDSPDFHTSPENKPFFDQRPPTTTVADVADAADANAAIMSETKTGAKTTQYSIDDLCSIINKEIEEIAQNSNAKSIPEDTESSIQFATISSIQSTNFQRKWEAHYNINRYPSNPQDHSFNSVNSLFASVKKSSRQIRVIKKKTK</sequence>
<organism evidence="1 2">
    <name type="scientific">Candida oxycetoniae</name>
    <dbReference type="NCBI Taxonomy" id="497107"/>
    <lineage>
        <taxon>Eukaryota</taxon>
        <taxon>Fungi</taxon>
        <taxon>Dikarya</taxon>
        <taxon>Ascomycota</taxon>
        <taxon>Saccharomycotina</taxon>
        <taxon>Pichiomycetes</taxon>
        <taxon>Debaryomycetaceae</taxon>
        <taxon>Candida/Lodderomyces clade</taxon>
        <taxon>Candida</taxon>
    </lineage>
</organism>
<dbReference type="AlphaFoldDB" id="A0AAI9T172"/>
<evidence type="ECO:0000313" key="1">
    <source>
        <dbReference type="EMBL" id="KAI3406732.2"/>
    </source>
</evidence>
<evidence type="ECO:0000313" key="2">
    <source>
        <dbReference type="Proteomes" id="UP001202479"/>
    </source>
</evidence>
<dbReference type="RefSeq" id="XP_049182477.1">
    <property type="nucleotide sequence ID" value="XM_049324677.1"/>
</dbReference>
<name>A0AAI9T172_9ASCO</name>
<dbReference type="Proteomes" id="UP001202479">
    <property type="component" value="Unassembled WGS sequence"/>
</dbReference>
<dbReference type="GeneID" id="73377954"/>
<dbReference type="EMBL" id="JAHUZD010000021">
    <property type="protein sequence ID" value="KAI3406732.2"/>
    <property type="molecule type" value="Genomic_DNA"/>
</dbReference>
<comment type="caution">
    <text evidence="1">The sequence shown here is derived from an EMBL/GenBank/DDBJ whole genome shotgun (WGS) entry which is preliminary data.</text>
</comment>
<accession>A0AAI9T172</accession>
<reference evidence="1" key="1">
    <citation type="journal article" date="2022" name="DNA Res.">
        <title>Genome analysis of five recently described species of the CUG-Ser clade uncovers Candida theae as a new hybrid lineage with pathogenic potential in the Candida parapsilosis species complex.</title>
        <authorList>
            <person name="Mixao V."/>
            <person name="Del Olmo V."/>
            <person name="Hegedusova E."/>
            <person name="Saus E."/>
            <person name="Pryszcz L."/>
            <person name="Cillingova A."/>
            <person name="Nosek J."/>
            <person name="Gabaldon T."/>
        </authorList>
    </citation>
    <scope>NUCLEOTIDE SEQUENCE</scope>
    <source>
        <strain evidence="1">CBS 10844</strain>
    </source>
</reference>
<gene>
    <name evidence="1" type="ORF">KGF56_000337</name>
</gene>
<keyword evidence="2" id="KW-1185">Reference proteome</keyword>
<protein>
    <submittedName>
        <fullName evidence="1">Uncharacterized protein</fullName>
    </submittedName>
</protein>